<dbReference type="RefSeq" id="WP_275029493.1">
    <property type="nucleotide sequence ID" value="NZ_CP118615.1"/>
</dbReference>
<dbReference type="Proteomes" id="UP001219605">
    <property type="component" value="Chromosome"/>
</dbReference>
<name>A0ABY7ZLY0_9ACTN</name>
<sequence length="84" mass="8994">MVPLRITYDGIADAVYIYLQPDSEGAPAIKTYPCDPVEVDGMINLDFDAAGRLLGVEVLDARAKLAPELLAAAEDITKRATSSQ</sequence>
<reference evidence="1 2" key="1">
    <citation type="submission" date="2023-02" db="EMBL/GenBank/DDBJ databases">
        <authorList>
            <person name="Mo P."/>
        </authorList>
    </citation>
    <scope>NUCLEOTIDE SEQUENCE [LARGE SCALE GENOMIC DNA]</scope>
    <source>
        <strain evidence="1 2">HUAS 3</strain>
    </source>
</reference>
<dbReference type="InterPro" id="IPR019270">
    <property type="entry name" value="DUF2283"/>
</dbReference>
<evidence type="ECO:0000313" key="1">
    <source>
        <dbReference type="EMBL" id="WDZ83093.1"/>
    </source>
</evidence>
<gene>
    <name evidence="1" type="ORF">PVK37_21830</name>
</gene>
<proteinExistence type="predicted"/>
<accession>A0ABY7ZLY0</accession>
<dbReference type="EMBL" id="CP118615">
    <property type="protein sequence ID" value="WDZ83093.1"/>
    <property type="molecule type" value="Genomic_DNA"/>
</dbReference>
<keyword evidence="2" id="KW-1185">Reference proteome</keyword>
<protein>
    <submittedName>
        <fullName evidence="1">DUF2283 domain-containing protein</fullName>
    </submittedName>
</protein>
<dbReference type="Pfam" id="PF10049">
    <property type="entry name" value="DUF2283"/>
    <property type="match status" value="1"/>
</dbReference>
<evidence type="ECO:0000313" key="2">
    <source>
        <dbReference type="Proteomes" id="UP001219605"/>
    </source>
</evidence>
<organism evidence="1 2">
    <name type="scientific">Micromonospora cathayae</name>
    <dbReference type="NCBI Taxonomy" id="3028804"/>
    <lineage>
        <taxon>Bacteria</taxon>
        <taxon>Bacillati</taxon>
        <taxon>Actinomycetota</taxon>
        <taxon>Actinomycetes</taxon>
        <taxon>Micromonosporales</taxon>
        <taxon>Micromonosporaceae</taxon>
        <taxon>Micromonospora</taxon>
    </lineage>
</organism>